<dbReference type="PROSITE" id="PS50206">
    <property type="entry name" value="RHODANESE_3"/>
    <property type="match status" value="1"/>
</dbReference>
<dbReference type="EMBL" id="CAUYUE010000006">
    <property type="protein sequence ID" value="CAK0780208.1"/>
    <property type="molecule type" value="Genomic_DNA"/>
</dbReference>
<dbReference type="SUPFAM" id="SSF52821">
    <property type="entry name" value="Rhodanese/Cell cycle control phosphatase"/>
    <property type="match status" value="1"/>
</dbReference>
<evidence type="ECO:0000313" key="3">
    <source>
        <dbReference type="EMBL" id="CAK0780208.1"/>
    </source>
</evidence>
<feature type="region of interest" description="Disordered" evidence="1">
    <location>
        <begin position="385"/>
        <end position="443"/>
    </location>
</feature>
<dbReference type="PANTHER" id="PTHR47377">
    <property type="entry name" value="RHODANESE-LIKE DOMAIN-CONTAINING PROTEIN 4, CHLOROPLASTIC"/>
    <property type="match status" value="1"/>
</dbReference>
<dbReference type="InterPro" id="IPR001763">
    <property type="entry name" value="Rhodanese-like_dom"/>
</dbReference>
<feature type="domain" description="Rhodanese" evidence="2">
    <location>
        <begin position="144"/>
        <end position="252"/>
    </location>
</feature>
<dbReference type="SMART" id="SM00450">
    <property type="entry name" value="RHOD"/>
    <property type="match status" value="1"/>
</dbReference>
<evidence type="ECO:0000256" key="1">
    <source>
        <dbReference type="SAM" id="MobiDB-lite"/>
    </source>
</evidence>
<dbReference type="Proteomes" id="UP001314263">
    <property type="component" value="Unassembled WGS sequence"/>
</dbReference>
<dbReference type="Pfam" id="PF00581">
    <property type="entry name" value="Rhodanese"/>
    <property type="match status" value="1"/>
</dbReference>
<keyword evidence="4" id="KW-1185">Reference proteome</keyword>
<dbReference type="AlphaFoldDB" id="A0AAV1I4X8"/>
<accession>A0AAV1I4X8</accession>
<evidence type="ECO:0000259" key="2">
    <source>
        <dbReference type="PROSITE" id="PS50206"/>
    </source>
</evidence>
<comment type="caution">
    <text evidence="3">The sequence shown here is derived from an EMBL/GenBank/DDBJ whole genome shotgun (WGS) entry which is preliminary data.</text>
</comment>
<dbReference type="Gene3D" id="3.40.250.10">
    <property type="entry name" value="Rhodanese-like domain"/>
    <property type="match status" value="1"/>
</dbReference>
<feature type="compositionally biased region" description="Basic and acidic residues" evidence="1">
    <location>
        <begin position="433"/>
        <end position="443"/>
    </location>
</feature>
<dbReference type="PANTHER" id="PTHR47377:SF1">
    <property type="entry name" value="RHODANESE-LIKE DOMAIN-CONTAINING PROTEIN 4, CHLOROPLASTIC"/>
    <property type="match status" value="1"/>
</dbReference>
<organism evidence="3 4">
    <name type="scientific">Coccomyxa viridis</name>
    <dbReference type="NCBI Taxonomy" id="1274662"/>
    <lineage>
        <taxon>Eukaryota</taxon>
        <taxon>Viridiplantae</taxon>
        <taxon>Chlorophyta</taxon>
        <taxon>core chlorophytes</taxon>
        <taxon>Trebouxiophyceae</taxon>
        <taxon>Trebouxiophyceae incertae sedis</taxon>
        <taxon>Coccomyxaceae</taxon>
        <taxon>Coccomyxa</taxon>
    </lineage>
</organism>
<name>A0AAV1I4X8_9CHLO</name>
<dbReference type="InterPro" id="IPR036873">
    <property type="entry name" value="Rhodanese-like_dom_sf"/>
</dbReference>
<evidence type="ECO:0000313" key="4">
    <source>
        <dbReference type="Proteomes" id="UP001314263"/>
    </source>
</evidence>
<sequence length="443" mass="46227">MALLTNSSLQNRPFTLERPLPRNTRAKLTHCSARSDLESRTSRSGLVGGTGLAAYIASLSQSLAEADIDVPPQLIPSGPGPQLPDVNIQLPAEAGGIGQFISDYPLALPLAAALVLVPLIVSQVSGSSGVQGVSAARALSILETEDPVVFVDIRSGADSKSQGSPDLGSIKKAAIRLPFTKAVKNEVVYDDSFLKKFSKLRQITEGVTVVLLDSSGGEGAQAAKGIGSLVGKVYYVQGGAQSWQTSGLPWKAPTKFSFNLKDLGSNIDGLAEDFKAQPTTNKAIIGVGAILGGALLFVSEIDTVLEVAGLFAAGNFALRNLLFADDRKRTKGDLKTLVDDKIGAKDIPKDLQRLATTVLEAEQEAEKKVGQKVGQKVEQVIPQAKSAGKDLQKAAESTASDVQKAADSASKEAGQTINAAQDTVDLNGTAIESPDKKAAATNT</sequence>
<protein>
    <recommendedName>
        <fullName evidence="2">Rhodanese domain-containing protein</fullName>
    </recommendedName>
</protein>
<gene>
    <name evidence="3" type="ORF">CVIRNUC_004970</name>
</gene>
<proteinExistence type="predicted"/>
<reference evidence="3 4" key="1">
    <citation type="submission" date="2023-10" db="EMBL/GenBank/DDBJ databases">
        <authorList>
            <person name="Maclean D."/>
            <person name="Macfadyen A."/>
        </authorList>
    </citation>
    <scope>NUCLEOTIDE SEQUENCE [LARGE SCALE GENOMIC DNA]</scope>
</reference>
<dbReference type="InterPro" id="IPR044240">
    <property type="entry name" value="STR4-like"/>
</dbReference>
<feature type="compositionally biased region" description="Polar residues" evidence="1">
    <location>
        <begin position="413"/>
        <end position="426"/>
    </location>
</feature>